<proteinExistence type="predicted"/>
<evidence type="ECO:0000313" key="2">
    <source>
        <dbReference type="EMBL" id="MBM7615510.1"/>
    </source>
</evidence>
<protein>
    <submittedName>
        <fullName evidence="2">Uncharacterized protein</fullName>
    </submittedName>
</protein>
<gene>
    <name evidence="2" type="ORF">JOC73_002080</name>
</gene>
<keyword evidence="1" id="KW-1133">Transmembrane helix</keyword>
<accession>A0ABS2NRC4</accession>
<sequence length="29" mass="3508">MLEQLGYLFGIVAIAYGIRYVIYRMRKNR</sequence>
<keyword evidence="1" id="KW-0472">Membrane</keyword>
<dbReference type="EMBL" id="JAFBEE010000013">
    <property type="protein sequence ID" value="MBM7615510.1"/>
    <property type="molecule type" value="Genomic_DNA"/>
</dbReference>
<evidence type="ECO:0000256" key="1">
    <source>
        <dbReference type="SAM" id="Phobius"/>
    </source>
</evidence>
<comment type="caution">
    <text evidence="2">The sequence shown here is derived from an EMBL/GenBank/DDBJ whole genome shotgun (WGS) entry which is preliminary data.</text>
</comment>
<feature type="transmembrane region" description="Helical" evidence="1">
    <location>
        <begin position="6"/>
        <end position="23"/>
    </location>
</feature>
<keyword evidence="1" id="KW-0812">Transmembrane</keyword>
<evidence type="ECO:0000313" key="3">
    <source>
        <dbReference type="Proteomes" id="UP001314796"/>
    </source>
</evidence>
<keyword evidence="3" id="KW-1185">Reference proteome</keyword>
<name>A0ABS2NRC4_9FIRM</name>
<organism evidence="2 3">
    <name type="scientific">Alkaliphilus hydrothermalis</name>
    <dbReference type="NCBI Taxonomy" id="1482730"/>
    <lineage>
        <taxon>Bacteria</taxon>
        <taxon>Bacillati</taxon>
        <taxon>Bacillota</taxon>
        <taxon>Clostridia</taxon>
        <taxon>Peptostreptococcales</taxon>
        <taxon>Natronincolaceae</taxon>
        <taxon>Alkaliphilus</taxon>
    </lineage>
</organism>
<dbReference type="Proteomes" id="UP001314796">
    <property type="component" value="Unassembled WGS sequence"/>
</dbReference>
<reference evidence="2 3" key="1">
    <citation type="submission" date="2021-01" db="EMBL/GenBank/DDBJ databases">
        <title>Genomic Encyclopedia of Type Strains, Phase IV (KMG-IV): sequencing the most valuable type-strain genomes for metagenomic binning, comparative biology and taxonomic classification.</title>
        <authorList>
            <person name="Goeker M."/>
        </authorList>
    </citation>
    <scope>NUCLEOTIDE SEQUENCE [LARGE SCALE GENOMIC DNA]</scope>
    <source>
        <strain evidence="2 3">DSM 25890</strain>
    </source>
</reference>